<dbReference type="OrthoDB" id="5792777at2"/>
<dbReference type="Gene3D" id="3.90.660.10">
    <property type="match status" value="1"/>
</dbReference>
<protein>
    <submittedName>
        <fullName evidence="1">Protoporphyrinogen oxidase</fullName>
    </submittedName>
</protein>
<evidence type="ECO:0000313" key="2">
    <source>
        <dbReference type="Proteomes" id="UP000092627"/>
    </source>
</evidence>
<dbReference type="PANTHER" id="PTHR16128:SF5">
    <property type="entry name" value="FAD_NAD(P)-BINDING OXIDOREDUCTASE FAMILY PROTEIN"/>
    <property type="match status" value="1"/>
</dbReference>
<dbReference type="EMBL" id="FLOC01000012">
    <property type="protein sequence ID" value="SBS32518.1"/>
    <property type="molecule type" value="Genomic_DNA"/>
</dbReference>
<reference evidence="1 2" key="1">
    <citation type="submission" date="2016-06" db="EMBL/GenBank/DDBJ databases">
        <authorList>
            <person name="Kjaerup R.B."/>
            <person name="Dalgaard T.S."/>
            <person name="Juul-Madsen H.R."/>
        </authorList>
    </citation>
    <scope>NUCLEOTIDE SEQUENCE [LARGE SCALE GENOMIC DNA]</scope>
    <source>
        <strain evidence="1 2">CECT 5080</strain>
    </source>
</reference>
<dbReference type="AlphaFoldDB" id="A0A1A8TJR8"/>
<keyword evidence="2" id="KW-1185">Reference proteome</keyword>
<dbReference type="SUPFAM" id="SSF51905">
    <property type="entry name" value="FAD/NAD(P)-binding domain"/>
    <property type="match status" value="1"/>
</dbReference>
<organism evidence="1 2">
    <name type="scientific">Marinomonas aquimarina</name>
    <dbReference type="NCBI Taxonomy" id="295068"/>
    <lineage>
        <taxon>Bacteria</taxon>
        <taxon>Pseudomonadati</taxon>
        <taxon>Pseudomonadota</taxon>
        <taxon>Gammaproteobacteria</taxon>
        <taxon>Oceanospirillales</taxon>
        <taxon>Oceanospirillaceae</taxon>
        <taxon>Marinomonas</taxon>
    </lineage>
</organism>
<proteinExistence type="predicted"/>
<dbReference type="InterPro" id="IPR036188">
    <property type="entry name" value="FAD/NAD-bd_sf"/>
</dbReference>
<evidence type="ECO:0000313" key="1">
    <source>
        <dbReference type="EMBL" id="SBS32518.1"/>
    </source>
</evidence>
<name>A0A1A8TJR8_9GAMM</name>
<dbReference type="Gene3D" id="3.50.50.60">
    <property type="entry name" value="FAD/NAD(P)-binding domain"/>
    <property type="match status" value="1"/>
</dbReference>
<accession>A0A1A8TJR8</accession>
<dbReference type="Proteomes" id="UP000092627">
    <property type="component" value="Unassembled WGS sequence"/>
</dbReference>
<dbReference type="PANTHER" id="PTHR16128">
    <property type="entry name" value="FAD/NAD(P)-BINDING OXIDOREDUCTASE FAMILY PROTEIN"/>
    <property type="match status" value="1"/>
</dbReference>
<dbReference type="STRING" id="295068.MAQ5080_02285"/>
<dbReference type="Pfam" id="PF13450">
    <property type="entry name" value="NAD_binding_8"/>
    <property type="match status" value="1"/>
</dbReference>
<dbReference type="RefSeq" id="WP_067209839.1">
    <property type="nucleotide sequence ID" value="NZ_FLOC01000012.1"/>
</dbReference>
<gene>
    <name evidence="1" type="ORF">MAQ5080_02285</name>
</gene>
<sequence length="322" mass="35271">MKSDIPHTQIAVIGAGLAGATFSYFAQQHNMSCIVIEKSRGTGGRAGSKRLEQGSVDLGASIISFGDEELTELRETLLKAQVIERWQSAYVGVPKMSAISRYLLQDTPLLTSTKAHYIERQGKGWLIRNDQYQPICHAEYVVLATPALQAAMLLASVPNSGALLQFANQAGSQTQPQWAMWVTTDVTDHAPLLPCQHAVLESIIKDSDKPQRRAGDQETWVIQASPQWSKKHLDTPKSEVLANMVQAFSDVTGVAVQDAGEPHRWLLGRQAMALAPRPFMWDSTLNIGLVGDWLCQGDAEGAMLSAKFAFEALQQTFDITNP</sequence>